<evidence type="ECO:0000256" key="5">
    <source>
        <dbReference type="ARBA" id="ARBA00023004"/>
    </source>
</evidence>
<keyword evidence="5 6" id="KW-0408">Iron</keyword>
<evidence type="ECO:0000259" key="8">
    <source>
        <dbReference type="PROSITE" id="PS51007"/>
    </source>
</evidence>
<sequence>MDPLGNNKIFAAILASALVFMGIRTLPEILMHHEVPHVPAYIVGELESSGAEEEIELPFPQAEWVAAMDAERGAKVFKNCTSCHSAEEGGANGTGPGLWNVVGATKGVHAGFAYSAAMSDTGTSWTYEALDGFLAKPKSYLPGTKMNFVGIRKESDRAAVIEYLRLASSNPVPQPEAAPGALELTAEAEGASDIPEVAQSVDPTTDPSEDDGNNVAEGADQAPVVETPDGAEVMTPEEIDEVD</sequence>
<dbReference type="EMBL" id="BSNK01000002">
    <property type="protein sequence ID" value="GLQ24958.1"/>
    <property type="molecule type" value="Genomic_DNA"/>
</dbReference>
<organism evidence="9 10">
    <name type="scientific">Algimonas ampicilliniresistens</name>
    <dbReference type="NCBI Taxonomy" id="1298735"/>
    <lineage>
        <taxon>Bacteria</taxon>
        <taxon>Pseudomonadati</taxon>
        <taxon>Pseudomonadota</taxon>
        <taxon>Alphaproteobacteria</taxon>
        <taxon>Maricaulales</taxon>
        <taxon>Robiginitomaculaceae</taxon>
        <taxon>Algimonas</taxon>
    </lineage>
</organism>
<evidence type="ECO:0000256" key="3">
    <source>
        <dbReference type="ARBA" id="ARBA00022723"/>
    </source>
</evidence>
<dbReference type="RefSeq" id="WP_284391970.1">
    <property type="nucleotide sequence ID" value="NZ_BSNK01000002.1"/>
</dbReference>
<evidence type="ECO:0000313" key="9">
    <source>
        <dbReference type="EMBL" id="GLQ24958.1"/>
    </source>
</evidence>
<evidence type="ECO:0000256" key="7">
    <source>
        <dbReference type="SAM" id="MobiDB-lite"/>
    </source>
</evidence>
<accession>A0ABQ5VC22</accession>
<feature type="region of interest" description="Disordered" evidence="7">
    <location>
        <begin position="183"/>
        <end position="243"/>
    </location>
</feature>
<evidence type="ECO:0000256" key="4">
    <source>
        <dbReference type="ARBA" id="ARBA00022982"/>
    </source>
</evidence>
<reference evidence="9" key="2">
    <citation type="submission" date="2023-01" db="EMBL/GenBank/DDBJ databases">
        <title>Draft genome sequence of Algimonas ampicilliniresistens strain NBRC 108219.</title>
        <authorList>
            <person name="Sun Q."/>
            <person name="Mori K."/>
        </authorList>
    </citation>
    <scope>NUCLEOTIDE SEQUENCE</scope>
    <source>
        <strain evidence="9">NBRC 108219</strain>
    </source>
</reference>
<reference evidence="9" key="1">
    <citation type="journal article" date="2014" name="Int. J. Syst. Evol. Microbiol.">
        <title>Complete genome of a new Firmicutes species belonging to the dominant human colonic microbiota ('Ruminococcus bicirculans') reveals two chromosomes and a selective capacity to utilize plant glucans.</title>
        <authorList>
            <consortium name="NISC Comparative Sequencing Program"/>
            <person name="Wegmann U."/>
            <person name="Louis P."/>
            <person name="Goesmann A."/>
            <person name="Henrissat B."/>
            <person name="Duncan S.H."/>
            <person name="Flint H.J."/>
        </authorList>
    </citation>
    <scope>NUCLEOTIDE SEQUENCE</scope>
    <source>
        <strain evidence="9">NBRC 108219</strain>
    </source>
</reference>
<dbReference type="PROSITE" id="PS51007">
    <property type="entry name" value="CYTC"/>
    <property type="match status" value="1"/>
</dbReference>
<evidence type="ECO:0000256" key="6">
    <source>
        <dbReference type="PROSITE-ProRule" id="PRU00433"/>
    </source>
</evidence>
<dbReference type="Gene3D" id="1.10.760.10">
    <property type="entry name" value="Cytochrome c-like domain"/>
    <property type="match status" value="1"/>
</dbReference>
<dbReference type="InterPro" id="IPR002327">
    <property type="entry name" value="Cyt_c_1A/1B"/>
</dbReference>
<name>A0ABQ5VC22_9PROT</name>
<dbReference type="SUPFAM" id="SSF46626">
    <property type="entry name" value="Cytochrome c"/>
    <property type="match status" value="1"/>
</dbReference>
<comment type="caution">
    <text evidence="9">The sequence shown here is derived from an EMBL/GenBank/DDBJ whole genome shotgun (WGS) entry which is preliminary data.</text>
</comment>
<dbReference type="InterPro" id="IPR036909">
    <property type="entry name" value="Cyt_c-like_dom_sf"/>
</dbReference>
<dbReference type="Pfam" id="PF00034">
    <property type="entry name" value="Cytochrom_C"/>
    <property type="match status" value="1"/>
</dbReference>
<evidence type="ECO:0000256" key="1">
    <source>
        <dbReference type="ARBA" id="ARBA00022448"/>
    </source>
</evidence>
<proteinExistence type="predicted"/>
<keyword evidence="3 6" id="KW-0479">Metal-binding</keyword>
<gene>
    <name evidence="9" type="ORF">GCM10007853_28320</name>
</gene>
<keyword evidence="1" id="KW-0813">Transport</keyword>
<protein>
    <recommendedName>
        <fullName evidence="8">Cytochrome c domain-containing protein</fullName>
    </recommendedName>
</protein>
<evidence type="ECO:0000313" key="10">
    <source>
        <dbReference type="Proteomes" id="UP001161391"/>
    </source>
</evidence>
<keyword evidence="4" id="KW-0249">Electron transport</keyword>
<keyword evidence="10" id="KW-1185">Reference proteome</keyword>
<evidence type="ECO:0000256" key="2">
    <source>
        <dbReference type="ARBA" id="ARBA00022617"/>
    </source>
</evidence>
<dbReference type="InterPro" id="IPR009056">
    <property type="entry name" value="Cyt_c-like_dom"/>
</dbReference>
<dbReference type="PRINTS" id="PR00604">
    <property type="entry name" value="CYTCHRMECIAB"/>
</dbReference>
<feature type="domain" description="Cytochrome c" evidence="8">
    <location>
        <begin position="68"/>
        <end position="168"/>
    </location>
</feature>
<keyword evidence="2 6" id="KW-0349">Heme</keyword>
<dbReference type="PANTHER" id="PTHR11961">
    <property type="entry name" value="CYTOCHROME C"/>
    <property type="match status" value="1"/>
</dbReference>
<dbReference type="Proteomes" id="UP001161391">
    <property type="component" value="Unassembled WGS sequence"/>
</dbReference>